<dbReference type="Proteomes" id="UP001156702">
    <property type="component" value="Unassembled WGS sequence"/>
</dbReference>
<dbReference type="InterPro" id="IPR053745">
    <property type="entry name" value="Viral_Tail_Comp_sf"/>
</dbReference>
<dbReference type="Pfam" id="PF11367">
    <property type="entry name" value="Tail_completion_gp17"/>
    <property type="match status" value="1"/>
</dbReference>
<name>A0ABQ5ZWT9_9HYPH</name>
<comment type="caution">
    <text evidence="1">The sequence shown here is derived from an EMBL/GenBank/DDBJ whole genome shotgun (WGS) entry which is preliminary data.</text>
</comment>
<proteinExistence type="predicted"/>
<reference evidence="2" key="1">
    <citation type="journal article" date="2019" name="Int. J. Syst. Evol. Microbiol.">
        <title>The Global Catalogue of Microorganisms (GCM) 10K type strain sequencing project: providing services to taxonomists for standard genome sequencing and annotation.</title>
        <authorList>
            <consortium name="The Broad Institute Genomics Platform"/>
            <consortium name="The Broad Institute Genome Sequencing Center for Infectious Disease"/>
            <person name="Wu L."/>
            <person name="Ma J."/>
        </authorList>
    </citation>
    <scope>NUCLEOTIDE SEQUENCE [LARGE SCALE GENOMIC DNA]</scope>
    <source>
        <strain evidence="2">NBRC 102122</strain>
    </source>
</reference>
<sequence length="129" mass="14048">MTSPGLLLQAAFVAIIKDLGTAAGDRVFSEISENAHYPYVQVWGGIEVPLDEDCFDRTETTLQVDVWAAPETYLAAKEIPGQIRAAIHEKPLSIPGLVVDRVRVETIACSSTPPRYRGRLSIAVETQPA</sequence>
<evidence type="ECO:0008006" key="3">
    <source>
        <dbReference type="Google" id="ProtNLM"/>
    </source>
</evidence>
<dbReference type="InterPro" id="IPR021508">
    <property type="entry name" value="Gp17-like"/>
</dbReference>
<keyword evidence="2" id="KW-1185">Reference proteome</keyword>
<accession>A0ABQ5ZWT9</accession>
<dbReference type="RefSeq" id="WP_245082987.1">
    <property type="nucleotide sequence ID" value="NZ_BSOP01000069.1"/>
</dbReference>
<gene>
    <name evidence="1" type="ORF">GCM10007923_63550</name>
</gene>
<organism evidence="1 2">
    <name type="scientific">Shinella yambaruensis</name>
    <dbReference type="NCBI Taxonomy" id="415996"/>
    <lineage>
        <taxon>Bacteria</taxon>
        <taxon>Pseudomonadati</taxon>
        <taxon>Pseudomonadota</taxon>
        <taxon>Alphaproteobacteria</taxon>
        <taxon>Hyphomicrobiales</taxon>
        <taxon>Rhizobiaceae</taxon>
        <taxon>Shinella</taxon>
    </lineage>
</organism>
<dbReference type="EMBL" id="BSOP01000069">
    <property type="protein sequence ID" value="GLR55134.1"/>
    <property type="molecule type" value="Genomic_DNA"/>
</dbReference>
<evidence type="ECO:0000313" key="1">
    <source>
        <dbReference type="EMBL" id="GLR55134.1"/>
    </source>
</evidence>
<protein>
    <recommendedName>
        <fullName evidence="3">DUF3168 domain-containing protein</fullName>
    </recommendedName>
</protein>
<dbReference type="Gene3D" id="3.30.2000.30">
    <property type="match status" value="1"/>
</dbReference>
<evidence type="ECO:0000313" key="2">
    <source>
        <dbReference type="Proteomes" id="UP001156702"/>
    </source>
</evidence>